<dbReference type="InterPro" id="IPR006059">
    <property type="entry name" value="SBP"/>
</dbReference>
<name>A0A1X7K2V6_9MICO</name>
<dbReference type="OrthoDB" id="8478044at2"/>
<keyword evidence="3 4" id="KW-0732">Signal</keyword>
<dbReference type="InterPro" id="IPR006061">
    <property type="entry name" value="SBP_1_CS"/>
</dbReference>
<proteinExistence type="inferred from homology"/>
<evidence type="ECO:0000256" key="4">
    <source>
        <dbReference type="SAM" id="SignalP"/>
    </source>
</evidence>
<dbReference type="AlphaFoldDB" id="A0A1X7K2V6"/>
<keyword evidence="6" id="KW-1185">Reference proteome</keyword>
<dbReference type="PANTHER" id="PTHR43649:SF29">
    <property type="entry name" value="OSMOPROTECTIVE COMPOUNDS-BINDING PROTEIN GGTB"/>
    <property type="match status" value="1"/>
</dbReference>
<accession>A0A1X7K2V6</accession>
<feature type="signal peptide" evidence="4">
    <location>
        <begin position="1"/>
        <end position="35"/>
    </location>
</feature>
<protein>
    <submittedName>
        <fullName evidence="5">Carbohydrate ABC transporter substrate-binding protein, CUT1 family</fullName>
    </submittedName>
</protein>
<sequence>MFQPPQVRSARRNGRQIRRALAAGIGLVIASSALVACSSGDDKVVTLDFFQFKPEAVKEFASLIDDFEAKNPDIRVVQNSVPDPDTAIRTLLVKNKVPDVLTLNVSGNFAELARACVFADLSDEAPAATVNPAVQKIVQDLGSCDQGQGAEINALPFASNASGILYNPQIFAENGVDVPTTWDELLAAAQTFKDNGISPFYCTMKDAWTAAPAFVNLGGTLMPDGFFDNLRSEGSDLDTVSFSKDFHDAAKKEVELYSFCQDDFASRDYNAGNKAFGDGESAMYLQGSYAIPAIRTTNPDAQIASFPYPVTNDPDSRVVVSGVDVGLSIGRDTPHRAEAQRFVDYLMSPEVVQSYSEAQSTFSPLKNAVPNSDPALAGLEPYFSDGRIIGFIDHQIPASIPLVNMLQSLVLTGDADAFLSDLDSEWSKVAARTATARKGKS</sequence>
<dbReference type="SUPFAM" id="SSF53850">
    <property type="entry name" value="Periplasmic binding protein-like II"/>
    <property type="match status" value="1"/>
</dbReference>
<dbReference type="PROSITE" id="PS01037">
    <property type="entry name" value="SBP_BACTERIAL_1"/>
    <property type="match status" value="1"/>
</dbReference>
<comment type="similarity">
    <text evidence="1">Belongs to the bacterial solute-binding protein 1 family.</text>
</comment>
<evidence type="ECO:0000256" key="2">
    <source>
        <dbReference type="ARBA" id="ARBA00022448"/>
    </source>
</evidence>
<keyword evidence="2" id="KW-0813">Transport</keyword>
<organism evidence="5 6">
    <name type="scientific">Agreia pratensis</name>
    <dbReference type="NCBI Taxonomy" id="150121"/>
    <lineage>
        <taxon>Bacteria</taxon>
        <taxon>Bacillati</taxon>
        <taxon>Actinomycetota</taxon>
        <taxon>Actinomycetes</taxon>
        <taxon>Micrococcales</taxon>
        <taxon>Microbacteriaceae</taxon>
        <taxon>Agreia</taxon>
    </lineage>
</organism>
<dbReference type="Gene3D" id="3.40.190.10">
    <property type="entry name" value="Periplasmic binding protein-like II"/>
    <property type="match status" value="2"/>
</dbReference>
<dbReference type="STRING" id="150121.SAMN06296010_1940"/>
<dbReference type="GO" id="GO:0055085">
    <property type="term" value="P:transmembrane transport"/>
    <property type="evidence" value="ECO:0007669"/>
    <property type="project" value="InterPro"/>
</dbReference>
<reference evidence="6" key="1">
    <citation type="submission" date="2017-04" db="EMBL/GenBank/DDBJ databases">
        <authorList>
            <person name="Varghese N."/>
            <person name="Submissions S."/>
        </authorList>
    </citation>
    <scope>NUCLEOTIDE SEQUENCE [LARGE SCALE GENOMIC DNA]</scope>
    <source>
        <strain evidence="6">VKM Ac-2510</strain>
    </source>
</reference>
<evidence type="ECO:0000313" key="6">
    <source>
        <dbReference type="Proteomes" id="UP000193244"/>
    </source>
</evidence>
<evidence type="ECO:0000256" key="1">
    <source>
        <dbReference type="ARBA" id="ARBA00008520"/>
    </source>
</evidence>
<evidence type="ECO:0000256" key="3">
    <source>
        <dbReference type="ARBA" id="ARBA00022729"/>
    </source>
</evidence>
<dbReference type="PANTHER" id="PTHR43649">
    <property type="entry name" value="ARABINOSE-BINDING PROTEIN-RELATED"/>
    <property type="match status" value="1"/>
</dbReference>
<feature type="chain" id="PRO_5039265472" evidence="4">
    <location>
        <begin position="36"/>
        <end position="441"/>
    </location>
</feature>
<dbReference type="InterPro" id="IPR050490">
    <property type="entry name" value="Bact_solute-bd_prot1"/>
</dbReference>
<evidence type="ECO:0000313" key="5">
    <source>
        <dbReference type="EMBL" id="SMG34500.1"/>
    </source>
</evidence>
<gene>
    <name evidence="5" type="ORF">SAMN06296010_1940</name>
</gene>
<dbReference type="Pfam" id="PF01547">
    <property type="entry name" value="SBP_bac_1"/>
    <property type="match status" value="1"/>
</dbReference>
<dbReference type="Proteomes" id="UP000193244">
    <property type="component" value="Unassembled WGS sequence"/>
</dbReference>
<dbReference type="EMBL" id="FXAY01000003">
    <property type="protein sequence ID" value="SMG34500.1"/>
    <property type="molecule type" value="Genomic_DNA"/>
</dbReference>